<evidence type="ECO:0000313" key="2">
    <source>
        <dbReference type="EMBL" id="BAD54911.1"/>
    </source>
</evidence>
<keyword evidence="3" id="KW-1185">Reference proteome</keyword>
<gene>
    <name evidence="2" type="ordered locus">NFA_690</name>
</gene>
<feature type="region of interest" description="Disordered" evidence="1">
    <location>
        <begin position="1"/>
        <end position="23"/>
    </location>
</feature>
<evidence type="ECO:0000313" key="3">
    <source>
        <dbReference type="Proteomes" id="UP000006820"/>
    </source>
</evidence>
<dbReference type="HOGENOM" id="CLU_2094287_0_0_11"/>
<dbReference type="OrthoDB" id="4565470at2"/>
<dbReference type="Proteomes" id="UP000006820">
    <property type="component" value="Chromosome"/>
</dbReference>
<dbReference type="STRING" id="247156.NFA_690"/>
<dbReference type="RefSeq" id="WP_011206598.1">
    <property type="nucleotide sequence ID" value="NC_006361.1"/>
</dbReference>
<sequence>MKLYSPFDQPGTIHRTEVPGGPRATWVQQGADLRVHFIDDPGSAAPARRWPNEPMPACPAGHLAFDPADYPTIDQAREMLPEYGRLWDAVTADARAARGVPNSREHQQFFALPVRV</sequence>
<protein>
    <submittedName>
        <fullName evidence="2">Uncharacterized protein</fullName>
    </submittedName>
</protein>
<accession>Q5Z3T0</accession>
<proteinExistence type="predicted"/>
<organism evidence="2 3">
    <name type="scientific">Nocardia farcinica (strain IFM 10152)</name>
    <dbReference type="NCBI Taxonomy" id="247156"/>
    <lineage>
        <taxon>Bacteria</taxon>
        <taxon>Bacillati</taxon>
        <taxon>Actinomycetota</taxon>
        <taxon>Actinomycetes</taxon>
        <taxon>Mycobacteriales</taxon>
        <taxon>Nocardiaceae</taxon>
        <taxon>Nocardia</taxon>
    </lineage>
</organism>
<name>Q5Z3T0_NOCFA</name>
<dbReference type="AlphaFoldDB" id="Q5Z3T0"/>
<reference evidence="2 3" key="1">
    <citation type="journal article" date="2004" name="Proc. Natl. Acad. Sci. U.S.A.">
        <title>The complete genomic sequence of Nocardia farcinica IFM 10152.</title>
        <authorList>
            <person name="Ishikawa J."/>
            <person name="Yamashita A."/>
            <person name="Mikami Y."/>
            <person name="Hoshino Y."/>
            <person name="Kurita H."/>
            <person name="Hotta K."/>
            <person name="Shiba T."/>
            <person name="Hattori M."/>
        </authorList>
    </citation>
    <scope>NUCLEOTIDE SEQUENCE [LARGE SCALE GENOMIC DNA]</scope>
    <source>
        <strain evidence="2 3">IFM 10152</strain>
    </source>
</reference>
<evidence type="ECO:0000256" key="1">
    <source>
        <dbReference type="SAM" id="MobiDB-lite"/>
    </source>
</evidence>
<dbReference type="EMBL" id="AP006618">
    <property type="protein sequence ID" value="BAD54911.1"/>
    <property type="molecule type" value="Genomic_DNA"/>
</dbReference>
<dbReference type="KEGG" id="nfa:NFA_690"/>
<dbReference type="GeneID" id="61130911"/>